<feature type="region of interest" description="Disordered" evidence="1">
    <location>
        <begin position="65"/>
        <end position="90"/>
    </location>
</feature>
<dbReference type="Proteomes" id="UP000291097">
    <property type="component" value="Unassembled WGS sequence"/>
</dbReference>
<evidence type="ECO:0000313" key="3">
    <source>
        <dbReference type="Proteomes" id="UP000291097"/>
    </source>
</evidence>
<proteinExistence type="predicted"/>
<name>A0A482Y402_9EURY</name>
<sequence length="90" mass="9504">MASIELPDPESDGSTSVERAIATRESRRAFAGTPIDIDDVAPLLWTAQGRTHVRDGVELRAAPSAGATSPLTVGLEIGPNGSEKNHIREL</sequence>
<accession>A0A482Y402</accession>
<dbReference type="Gene3D" id="3.40.109.10">
    <property type="entry name" value="NADH Oxidase"/>
    <property type="match status" value="1"/>
</dbReference>
<evidence type="ECO:0000256" key="1">
    <source>
        <dbReference type="SAM" id="MobiDB-lite"/>
    </source>
</evidence>
<dbReference type="RefSeq" id="WP_394342679.1">
    <property type="nucleotide sequence ID" value="NZ_SHMP01000008.1"/>
</dbReference>
<comment type="caution">
    <text evidence="2">The sequence shown here is derived from an EMBL/GenBank/DDBJ whole genome shotgun (WGS) entry which is preliminary data.</text>
</comment>
<dbReference type="EMBL" id="SHMP01000008">
    <property type="protein sequence ID" value="RZV06243.1"/>
    <property type="molecule type" value="Genomic_DNA"/>
</dbReference>
<gene>
    <name evidence="2" type="ORF">BDK88_3787</name>
</gene>
<protein>
    <recommendedName>
        <fullName evidence="4">Nitroreductase family protein</fullName>
    </recommendedName>
</protein>
<dbReference type="InterPro" id="IPR000415">
    <property type="entry name" value="Nitroreductase-like"/>
</dbReference>
<dbReference type="AlphaFoldDB" id="A0A482Y402"/>
<dbReference type="GO" id="GO:0016491">
    <property type="term" value="F:oxidoreductase activity"/>
    <property type="evidence" value="ECO:0007669"/>
    <property type="project" value="InterPro"/>
</dbReference>
<reference evidence="2 3" key="1">
    <citation type="submission" date="2019-02" db="EMBL/GenBank/DDBJ databases">
        <title>Genomic Encyclopedia of Archaeal and Bacterial Type Strains, Phase II (KMG-II): from individual species to whole genera.</title>
        <authorList>
            <person name="Goeker M."/>
        </authorList>
    </citation>
    <scope>NUCLEOTIDE SEQUENCE [LARGE SCALE GENOMIC DNA]</scope>
    <source>
        <strain evidence="2 3">DSM 18328</strain>
    </source>
</reference>
<dbReference type="SUPFAM" id="SSF55469">
    <property type="entry name" value="FMN-dependent nitroreductase-like"/>
    <property type="match status" value="1"/>
</dbReference>
<evidence type="ECO:0000313" key="2">
    <source>
        <dbReference type="EMBL" id="RZV06243.1"/>
    </source>
</evidence>
<organism evidence="2 3">
    <name type="scientific">Natrinema hispanicum</name>
    <dbReference type="NCBI Taxonomy" id="392421"/>
    <lineage>
        <taxon>Archaea</taxon>
        <taxon>Methanobacteriati</taxon>
        <taxon>Methanobacteriota</taxon>
        <taxon>Stenosarchaea group</taxon>
        <taxon>Halobacteria</taxon>
        <taxon>Halobacteriales</taxon>
        <taxon>Natrialbaceae</taxon>
        <taxon>Natrinema</taxon>
    </lineage>
</organism>
<evidence type="ECO:0008006" key="4">
    <source>
        <dbReference type="Google" id="ProtNLM"/>
    </source>
</evidence>